<feature type="signal peptide" evidence="2">
    <location>
        <begin position="1"/>
        <end position="36"/>
    </location>
</feature>
<dbReference type="InterPro" id="IPR004846">
    <property type="entry name" value="T2SS/T3SS_dom"/>
</dbReference>
<dbReference type="PRINTS" id="PR00811">
    <property type="entry name" value="BCTERIALGSPD"/>
</dbReference>
<name>A0ABS5ENZ7_9PROT</name>
<dbReference type="InterPro" id="IPR032789">
    <property type="entry name" value="T2SS-T3SS_pil_N"/>
</dbReference>
<evidence type="ECO:0000256" key="1">
    <source>
        <dbReference type="RuleBase" id="RU004003"/>
    </source>
</evidence>
<keyword evidence="5" id="KW-1185">Reference proteome</keyword>
<dbReference type="PANTHER" id="PTHR30332">
    <property type="entry name" value="PROBABLE GENERAL SECRETION PATHWAY PROTEIN D"/>
    <property type="match status" value="1"/>
</dbReference>
<proteinExistence type="inferred from homology"/>
<dbReference type="InterPro" id="IPR050810">
    <property type="entry name" value="Bact_Secretion_Sys_Channel"/>
</dbReference>
<comment type="similarity">
    <text evidence="1">Belongs to the bacterial secretin family.</text>
</comment>
<evidence type="ECO:0000256" key="2">
    <source>
        <dbReference type="SAM" id="SignalP"/>
    </source>
</evidence>
<dbReference type="EMBL" id="JAAEDI010000027">
    <property type="protein sequence ID" value="MBR0652317.1"/>
    <property type="molecule type" value="Genomic_DNA"/>
</dbReference>
<organism evidence="4 5">
    <name type="scientific">Neoroseomonas terrae</name>
    <dbReference type="NCBI Taxonomy" id="424799"/>
    <lineage>
        <taxon>Bacteria</taxon>
        <taxon>Pseudomonadati</taxon>
        <taxon>Pseudomonadota</taxon>
        <taxon>Alphaproteobacteria</taxon>
        <taxon>Acetobacterales</taxon>
        <taxon>Acetobacteraceae</taxon>
        <taxon>Neoroseomonas</taxon>
    </lineage>
</organism>
<dbReference type="PROSITE" id="PS50914">
    <property type="entry name" value="BON"/>
    <property type="match status" value="1"/>
</dbReference>
<feature type="domain" description="BON" evidence="3">
    <location>
        <begin position="376"/>
        <end position="446"/>
    </location>
</feature>
<evidence type="ECO:0000313" key="5">
    <source>
        <dbReference type="Proteomes" id="UP000698752"/>
    </source>
</evidence>
<dbReference type="Proteomes" id="UP000698752">
    <property type="component" value="Unassembled WGS sequence"/>
</dbReference>
<reference evidence="5" key="1">
    <citation type="journal article" date="2021" name="Syst. Appl. Microbiol.">
        <title>Roseomonas hellenica sp. nov., isolated from roots of wild-growing Alkanna tinctoria.</title>
        <authorList>
            <person name="Rat A."/>
            <person name="Naranjo H.D."/>
            <person name="Lebbe L."/>
            <person name="Cnockaert M."/>
            <person name="Krigas N."/>
            <person name="Grigoriadou K."/>
            <person name="Maloupa E."/>
            <person name="Willems A."/>
        </authorList>
    </citation>
    <scope>NUCLEOTIDE SEQUENCE [LARGE SCALE GENOMIC DNA]</scope>
    <source>
        <strain evidence="5">LMG 31159</strain>
    </source>
</reference>
<protein>
    <submittedName>
        <fullName evidence="4">BON domain-containing protein</fullName>
    </submittedName>
</protein>
<evidence type="ECO:0000313" key="4">
    <source>
        <dbReference type="EMBL" id="MBR0652317.1"/>
    </source>
</evidence>
<dbReference type="Pfam" id="PF13629">
    <property type="entry name" value="T2SS-T3SS_pil_N"/>
    <property type="match status" value="1"/>
</dbReference>
<dbReference type="Pfam" id="PF00263">
    <property type="entry name" value="Secretin"/>
    <property type="match status" value="1"/>
</dbReference>
<accession>A0ABS5ENZ7</accession>
<feature type="chain" id="PRO_5047526924" evidence="2">
    <location>
        <begin position="37"/>
        <end position="751"/>
    </location>
</feature>
<gene>
    <name evidence="4" type="ORF">GXW78_21855</name>
</gene>
<comment type="caution">
    <text evidence="4">The sequence shown here is derived from an EMBL/GenBank/DDBJ whole genome shotgun (WGS) entry which is preliminary data.</text>
</comment>
<dbReference type="Pfam" id="PF04972">
    <property type="entry name" value="BON"/>
    <property type="match status" value="1"/>
</dbReference>
<dbReference type="InterPro" id="IPR007055">
    <property type="entry name" value="BON_dom"/>
</dbReference>
<evidence type="ECO:0000259" key="3">
    <source>
        <dbReference type="PROSITE" id="PS50914"/>
    </source>
</evidence>
<dbReference type="InterPro" id="IPR001775">
    <property type="entry name" value="GspD/PilQ"/>
</dbReference>
<dbReference type="PANTHER" id="PTHR30332:SF17">
    <property type="entry name" value="TYPE IV PILIATION SYSTEM PROTEIN DR_0774-RELATED"/>
    <property type="match status" value="1"/>
</dbReference>
<sequence length="751" mass="76892">MNQGRMAAGTLRPTWRATWLAAAAVLALLPVGMATAQDVAHSVAAEPSIGVRVGNHPGYGRVVFDWPVRTDYQAIAAGDALVLRFASPGQPQVSGTARPRNVMALTSEGDAVRITVRPGAQFRHFHHGPKLVVDILDPEAPLAAVTAPPPPRPARAVTAAGAEGAAGAGAATTEAVLADLASATRIAVPERPAARGAVLASTAPGVEATRPVALTPNVLPTAPAASPATTQMTQALPPVGPRSTPPFGAPMPTPGLAMMPQALPVQAQGVPVQVPGAPQMVTPMPGATMTRPLVLEQGSGRLVELPAPALTVLVADPRIARVQPASPTSLFVMGVNAGRTNLIATREDGSLVAEFDITVTSSGATGPAQAAPVAAAPTVSAGQIQSMIRRMVRGGQNVRVSVAGRTGAIQLSGMVPSAADAQRAEAIAKSLGGEAREVINDLTLLSGIQVNLRVRVVEVSREVTRDLGFNWLGVFAGGNWQLGIRTGSIIGSAIGAGPGGVLGGLIGGAGTGTGGTYGMRYSSGGWDINGLIDALAQDRLVTILAEPNLTAQSGEVASFLAGGEFPVPAAAANNSATLSVEYKPYGVSLAFVPTVLSPERLNMRVRPEVSELSETGSISFPVAGGVVSIPGLTVRRAETTVELGSGQSFAIAGLLSRNASINNSGVSGLGDIPVLGALFRSDRYRRNETELVIIITPYLVRPTSDPTALATPLDTFRPATDLERVLLRRQTGSGAPYRQIRPPAAAGFIVE</sequence>
<dbReference type="RefSeq" id="WP_211871034.1">
    <property type="nucleotide sequence ID" value="NZ_JAAEDI010000027.1"/>
</dbReference>
<keyword evidence="2" id="KW-0732">Signal</keyword>